<dbReference type="InterPro" id="IPR003108">
    <property type="entry name" value="GAR_dom"/>
</dbReference>
<dbReference type="CDD" id="cd21268">
    <property type="entry name" value="CH_GAS2L1_2"/>
    <property type="match status" value="1"/>
</dbReference>
<dbReference type="SMART" id="SM00033">
    <property type="entry name" value="CH"/>
    <property type="match status" value="1"/>
</dbReference>
<name>A0AAU9G5E3_DROMD</name>
<evidence type="ECO:0000259" key="6">
    <source>
        <dbReference type="PROSITE" id="PS50021"/>
    </source>
</evidence>
<feature type="region of interest" description="Disordered" evidence="5">
    <location>
        <begin position="933"/>
        <end position="961"/>
    </location>
</feature>
<dbReference type="PANTHER" id="PTHR46756:SF18">
    <property type="entry name" value="GAS2-LIKE PROTEIN PICKLED EGGS"/>
    <property type="match status" value="1"/>
</dbReference>
<organism evidence="8 9">
    <name type="scientific">Drosophila madeirensis</name>
    <name type="common">Fruit fly</name>
    <dbReference type="NCBI Taxonomy" id="30013"/>
    <lineage>
        <taxon>Eukaryota</taxon>
        <taxon>Metazoa</taxon>
        <taxon>Ecdysozoa</taxon>
        <taxon>Arthropoda</taxon>
        <taxon>Hexapoda</taxon>
        <taxon>Insecta</taxon>
        <taxon>Pterygota</taxon>
        <taxon>Neoptera</taxon>
        <taxon>Endopterygota</taxon>
        <taxon>Diptera</taxon>
        <taxon>Brachycera</taxon>
        <taxon>Muscomorpha</taxon>
        <taxon>Ephydroidea</taxon>
        <taxon>Drosophilidae</taxon>
        <taxon>Drosophila</taxon>
        <taxon>Sophophora</taxon>
    </lineage>
</organism>
<dbReference type="Gene3D" id="3.30.920.20">
    <property type="entry name" value="Gas2-like domain"/>
    <property type="match status" value="1"/>
</dbReference>
<protein>
    <submittedName>
        <fullName evidence="8">GAS2-like protein pickled eggs</fullName>
    </submittedName>
</protein>
<evidence type="ECO:0000256" key="5">
    <source>
        <dbReference type="SAM" id="MobiDB-lite"/>
    </source>
</evidence>
<dbReference type="GO" id="GO:0001578">
    <property type="term" value="P:microtubule bundle formation"/>
    <property type="evidence" value="ECO:0007669"/>
    <property type="project" value="TreeGrafter"/>
</dbReference>
<dbReference type="PANTHER" id="PTHR46756">
    <property type="entry name" value="TRANSGELIN"/>
    <property type="match status" value="1"/>
</dbReference>
<feature type="domain" description="GAR" evidence="7">
    <location>
        <begin position="257"/>
        <end position="329"/>
    </location>
</feature>
<feature type="compositionally biased region" description="Low complexity" evidence="5">
    <location>
        <begin position="751"/>
        <end position="766"/>
    </location>
</feature>
<feature type="region of interest" description="Disordered" evidence="5">
    <location>
        <begin position="751"/>
        <end position="779"/>
    </location>
</feature>
<keyword evidence="2" id="KW-0963">Cytoplasm</keyword>
<proteinExistence type="inferred from homology"/>
<dbReference type="Proteomes" id="UP001500889">
    <property type="component" value="Chromosome A"/>
</dbReference>
<evidence type="ECO:0000313" key="8">
    <source>
        <dbReference type="EMBL" id="BFG02991.1"/>
    </source>
</evidence>
<dbReference type="GO" id="GO:0031110">
    <property type="term" value="P:regulation of microtubule polymerization or depolymerization"/>
    <property type="evidence" value="ECO:0007669"/>
    <property type="project" value="TreeGrafter"/>
</dbReference>
<dbReference type="EMBL" id="AP029266">
    <property type="protein sequence ID" value="BFG02991.1"/>
    <property type="molecule type" value="Genomic_DNA"/>
</dbReference>
<dbReference type="Gene3D" id="1.10.418.10">
    <property type="entry name" value="Calponin-like domain"/>
    <property type="match status" value="1"/>
</dbReference>
<keyword evidence="9" id="KW-1185">Reference proteome</keyword>
<feature type="region of interest" description="Disordered" evidence="5">
    <location>
        <begin position="688"/>
        <end position="723"/>
    </location>
</feature>
<evidence type="ECO:0000256" key="2">
    <source>
        <dbReference type="ARBA" id="ARBA00022490"/>
    </source>
</evidence>
<feature type="compositionally biased region" description="Polar residues" evidence="5">
    <location>
        <begin position="518"/>
        <end position="535"/>
    </location>
</feature>
<feature type="region of interest" description="Disordered" evidence="5">
    <location>
        <begin position="973"/>
        <end position="1014"/>
    </location>
</feature>
<evidence type="ECO:0000256" key="1">
    <source>
        <dbReference type="ARBA" id="ARBA00004245"/>
    </source>
</evidence>
<dbReference type="GO" id="GO:0051764">
    <property type="term" value="P:actin crosslink formation"/>
    <property type="evidence" value="ECO:0007669"/>
    <property type="project" value="TreeGrafter"/>
</dbReference>
<keyword evidence="3" id="KW-0206">Cytoskeleton</keyword>
<dbReference type="InterPro" id="IPR036534">
    <property type="entry name" value="GAR_dom_sf"/>
</dbReference>
<dbReference type="GO" id="GO:0035371">
    <property type="term" value="C:microtubule plus-end"/>
    <property type="evidence" value="ECO:0007669"/>
    <property type="project" value="TreeGrafter"/>
</dbReference>
<dbReference type="InterPro" id="IPR001715">
    <property type="entry name" value="CH_dom"/>
</dbReference>
<dbReference type="SMART" id="SM00243">
    <property type="entry name" value="GAS2"/>
    <property type="match status" value="1"/>
</dbReference>
<dbReference type="GO" id="GO:0005737">
    <property type="term" value="C:cytoplasm"/>
    <property type="evidence" value="ECO:0007669"/>
    <property type="project" value="TreeGrafter"/>
</dbReference>
<dbReference type="GO" id="GO:0008017">
    <property type="term" value="F:microtubule binding"/>
    <property type="evidence" value="ECO:0007669"/>
    <property type="project" value="InterPro"/>
</dbReference>
<dbReference type="GO" id="GO:1904825">
    <property type="term" value="P:protein localization to microtubule plus-end"/>
    <property type="evidence" value="ECO:0007669"/>
    <property type="project" value="TreeGrafter"/>
</dbReference>
<reference evidence="8 9" key="1">
    <citation type="submission" date="2024-02" db="EMBL/GenBank/DDBJ databases">
        <title>A chromosome-level genome assembly of Drosophila madeirensis, a fruit fly species endemic to Madeira island.</title>
        <authorList>
            <person name="Tomihara K."/>
            <person name="Llopart A."/>
            <person name="Yamamoto D."/>
        </authorList>
    </citation>
    <scope>NUCLEOTIDE SEQUENCE [LARGE SCALE GENOMIC DNA]</scope>
    <source>
        <strain evidence="8 9">RF1</strain>
    </source>
</reference>
<feature type="region of interest" description="Disordered" evidence="5">
    <location>
        <begin position="221"/>
        <end position="247"/>
    </location>
</feature>
<dbReference type="Pfam" id="PF00307">
    <property type="entry name" value="CH"/>
    <property type="match status" value="1"/>
</dbReference>
<feature type="region of interest" description="Disordered" evidence="5">
    <location>
        <begin position="504"/>
        <end position="538"/>
    </location>
</feature>
<evidence type="ECO:0000259" key="7">
    <source>
        <dbReference type="PROSITE" id="PS51460"/>
    </source>
</evidence>
<feature type="compositionally biased region" description="Low complexity" evidence="5">
    <location>
        <begin position="941"/>
        <end position="956"/>
    </location>
</feature>
<dbReference type="GO" id="GO:0005884">
    <property type="term" value="C:actin filament"/>
    <property type="evidence" value="ECO:0007669"/>
    <property type="project" value="TreeGrafter"/>
</dbReference>
<dbReference type="SUPFAM" id="SSF47576">
    <property type="entry name" value="Calponin-homology domain, CH-domain"/>
    <property type="match status" value="1"/>
</dbReference>
<feature type="region of interest" description="Disordered" evidence="5">
    <location>
        <begin position="386"/>
        <end position="425"/>
    </location>
</feature>
<feature type="region of interest" description="Disordered" evidence="5">
    <location>
        <begin position="551"/>
        <end position="591"/>
    </location>
</feature>
<dbReference type="InterPro" id="IPR036872">
    <property type="entry name" value="CH_dom_sf"/>
</dbReference>
<accession>A0AAU9G5E3</accession>
<dbReference type="PROSITE" id="PS50021">
    <property type="entry name" value="CH"/>
    <property type="match status" value="1"/>
</dbReference>
<comment type="similarity">
    <text evidence="4">Belongs to the GAS2 family.</text>
</comment>
<dbReference type="GO" id="GO:0001725">
    <property type="term" value="C:stress fiber"/>
    <property type="evidence" value="ECO:0007669"/>
    <property type="project" value="TreeGrafter"/>
</dbReference>
<evidence type="ECO:0000256" key="4">
    <source>
        <dbReference type="ARBA" id="ARBA00038441"/>
    </source>
</evidence>
<gene>
    <name evidence="8" type="ORF">DMAD_02351</name>
</gene>
<feature type="region of interest" description="Disordered" evidence="5">
    <location>
        <begin position="445"/>
        <end position="465"/>
    </location>
</feature>
<evidence type="ECO:0000256" key="3">
    <source>
        <dbReference type="ARBA" id="ARBA00023212"/>
    </source>
</evidence>
<feature type="compositionally biased region" description="Polar residues" evidence="5">
    <location>
        <begin position="571"/>
        <end position="583"/>
    </location>
</feature>
<dbReference type="SUPFAM" id="SSF143575">
    <property type="entry name" value="GAS2 domain-like"/>
    <property type="match status" value="1"/>
</dbReference>
<feature type="domain" description="Calponin-homology (CH)" evidence="6">
    <location>
        <begin position="20"/>
        <end position="159"/>
    </location>
</feature>
<feature type="compositionally biased region" description="Polar residues" evidence="5">
    <location>
        <begin position="397"/>
        <end position="421"/>
    </location>
</feature>
<sequence length="1014" mass="107398">MAMLEARPYRPFKSSEEYLEAMKEDLAEWLSTLYPELSINAENFMDRLDTGVALCKHANYVRQAAEDYLARRQARNKSMTRSMTSGLAGPILALGNIHYLPAAKSGTFFARDNVSNFITWCRKSLKIIECLLFETDDLIMRKNEKHVILCLLEVARRGAKFGMLAPMLVQMERQIDREIAADIKANGAANSSESGTQTEAIACSSTLSSTATSTTITTTTVGSETDLYDDSDDSENEDDADEHPMLMYGPQPQIITNDLKSLDEMVRDLVEKCTCPSQFPMVRVSEGKYRIGDTKVLIFVRILRSHVMVRVGGGWDTLAHYLDKHDPCRCRAQHRSSVAARLIPRQSPNHNPSNGIELHKAQVIFERSPPAARRVFNSSNCNGGGGAAGGATATGGSSVAQQNGNSLSPNSGKYRSRSPTPQRKFLNGIQSNGIVAATGAAASEQQQQLLGSPGLARRSMSPSPRRLIDMRKKQSSLDSYSNGPKSLPGGYSCSLEEAGVGVGAVTTTSAPGGGVSAPEQSSSSKFENISDNGSEISDEGYRSLGVIQSSAQKRESLHSQASMDDAETNARLDQTSSDSQISPSDEPPEKAAADILEEEDDLNGQELDVDVDVDADVDVDYSVCDGPQSLPAILSLPKCLPDKFEASGVFITDDEITVDMAKSPPMSSAKLEAQPSAALLSKIPRSPLAQRRRSIDNSTCGGAGGSLQDLSSRSSVGGGGGGVGGGGAGVGNCPPVGGFNRKQPVYRSMRTRATPTGTGTATGTATPTPPPRASRQASQLPMVRDVTNTWSGRTAGADLSSHKRRPQCTPDTFVAPTPFERIGKGRSSQILYDSNGRRVRGGGCTSSLTTSPVKNHASSPLAQQLLEAASSAKNDAQILEKMKTLLSRYAAVNQANSGQGSGVGGAACKASSNGKKTPVYEDFTTAWVHSNGNLERSESCSPPAKARSKRSSAASSCESNHSTTVAGAAAGTRAGTAAAAGTGAGAGASNVISPRRERGMSKIPAPVRHHTELY</sequence>
<dbReference type="PROSITE" id="PS51460">
    <property type="entry name" value="GAR"/>
    <property type="match status" value="1"/>
</dbReference>
<feature type="compositionally biased region" description="Acidic residues" evidence="5">
    <location>
        <begin position="226"/>
        <end position="241"/>
    </location>
</feature>
<evidence type="ECO:0000313" key="9">
    <source>
        <dbReference type="Proteomes" id="UP001500889"/>
    </source>
</evidence>
<comment type="subcellular location">
    <subcellularLocation>
        <location evidence="1">Cytoplasm</location>
        <location evidence="1">Cytoskeleton</location>
    </subcellularLocation>
</comment>
<dbReference type="GO" id="GO:0051015">
    <property type="term" value="F:actin filament binding"/>
    <property type="evidence" value="ECO:0007669"/>
    <property type="project" value="TreeGrafter"/>
</dbReference>
<dbReference type="Pfam" id="PF02187">
    <property type="entry name" value="GAS2"/>
    <property type="match status" value="1"/>
</dbReference>
<dbReference type="FunFam" id="3.30.920.20:FF:000004">
    <property type="entry name" value="GAS2-like protein 1 isoform X1"/>
    <property type="match status" value="1"/>
</dbReference>
<dbReference type="FunFam" id="1.10.418.10:FF:000093">
    <property type="entry name" value="GAS2-like protein 1"/>
    <property type="match status" value="1"/>
</dbReference>
<dbReference type="GO" id="GO:0008093">
    <property type="term" value="F:cytoskeletal anchor activity"/>
    <property type="evidence" value="ECO:0007669"/>
    <property type="project" value="TreeGrafter"/>
</dbReference>
<dbReference type="AlphaFoldDB" id="A0AAU9G5E3"/>